<gene>
    <name evidence="1" type="ORF">MNB_SUP05-4-642</name>
</gene>
<protein>
    <submittedName>
        <fullName evidence="1">Uncharacterized protein</fullName>
    </submittedName>
</protein>
<sequence>MYFNTAFHYVSGEPYHQHKIYSGYSRERQTELLNQGIDINIVD</sequence>
<reference evidence="1" key="1">
    <citation type="submission" date="2016-10" db="EMBL/GenBank/DDBJ databases">
        <authorList>
            <person name="de Groot N.N."/>
        </authorList>
    </citation>
    <scope>NUCLEOTIDE SEQUENCE</scope>
</reference>
<dbReference type="EMBL" id="FPHR01000021">
    <property type="protein sequence ID" value="SFV77340.1"/>
    <property type="molecule type" value="Genomic_DNA"/>
</dbReference>
<proteinExistence type="predicted"/>
<dbReference type="AlphaFoldDB" id="A0A1W1D9Z4"/>
<evidence type="ECO:0000313" key="1">
    <source>
        <dbReference type="EMBL" id="SFV77340.1"/>
    </source>
</evidence>
<accession>A0A1W1D9Z4</accession>
<name>A0A1W1D9Z4_9ZZZZ</name>
<organism evidence="1">
    <name type="scientific">hydrothermal vent metagenome</name>
    <dbReference type="NCBI Taxonomy" id="652676"/>
    <lineage>
        <taxon>unclassified sequences</taxon>
        <taxon>metagenomes</taxon>
        <taxon>ecological metagenomes</taxon>
    </lineage>
</organism>